<evidence type="ECO:0000313" key="2">
    <source>
        <dbReference type="Proteomes" id="UP000595426"/>
    </source>
</evidence>
<gene>
    <name evidence="1" type="ORF">I6H88_15225</name>
</gene>
<dbReference type="AlphaFoldDB" id="A0A7T7UWZ9"/>
<reference evidence="1 2" key="1">
    <citation type="submission" date="2020-12" db="EMBL/GenBank/DDBJ databases">
        <title>FDA dAtabase for Regulatory Grade micrObial Sequences (FDA-ARGOS): Supporting development and validation of Infectious Disease Dx tests.</title>
        <authorList>
            <person name="Kerrigan L."/>
            <person name="Long C."/>
            <person name="Tallon L."/>
            <person name="Sadzewicz L."/>
            <person name="Zhao X."/>
            <person name="Boylan J."/>
            <person name="Ott S."/>
            <person name="Bowen H."/>
            <person name="Vavikolanu K."/>
            <person name="Mehta A."/>
            <person name="Aluvathingal J."/>
            <person name="Nadendla S."/>
            <person name="Yan Y."/>
            <person name="Sichtig H."/>
        </authorList>
    </citation>
    <scope>NUCLEOTIDE SEQUENCE [LARGE SCALE GENOMIC DNA]</scope>
    <source>
        <strain evidence="1 2">FDAARGOS_1031</strain>
    </source>
</reference>
<name>A0A7T7UWZ9_9FLAO</name>
<dbReference type="EMBL" id="CP067018">
    <property type="protein sequence ID" value="QQN57785.1"/>
    <property type="molecule type" value="Genomic_DNA"/>
</dbReference>
<organism evidence="1 2">
    <name type="scientific">Elizabethkingia bruuniana</name>
    <dbReference type="NCBI Taxonomy" id="1756149"/>
    <lineage>
        <taxon>Bacteria</taxon>
        <taxon>Pseudomonadati</taxon>
        <taxon>Bacteroidota</taxon>
        <taxon>Flavobacteriia</taxon>
        <taxon>Flavobacteriales</taxon>
        <taxon>Weeksellaceae</taxon>
        <taxon>Elizabethkingia</taxon>
    </lineage>
</organism>
<evidence type="ECO:0000313" key="1">
    <source>
        <dbReference type="EMBL" id="QQN57785.1"/>
    </source>
</evidence>
<sequence length="64" mass="7981">MVQFWELLTTRVVRWRGNRSINNFGRNKKEKGIKRHVMRNDENRFNNQKLLKQDQNKFMNPFWS</sequence>
<dbReference type="Proteomes" id="UP000595426">
    <property type="component" value="Chromosome"/>
</dbReference>
<dbReference type="RefSeq" id="WP_078674661.1">
    <property type="nucleotide sequence ID" value="NZ_CBCSDR010000003.1"/>
</dbReference>
<protein>
    <submittedName>
        <fullName evidence="1">Uncharacterized protein</fullName>
    </submittedName>
</protein>
<accession>A0A7T7UWZ9</accession>
<keyword evidence="2" id="KW-1185">Reference proteome</keyword>
<dbReference type="OrthoDB" id="1270539at2"/>
<proteinExistence type="predicted"/>
<dbReference type="GeneID" id="93135334"/>